<feature type="region of interest" description="Disordered" evidence="1">
    <location>
        <begin position="125"/>
        <end position="177"/>
    </location>
</feature>
<protein>
    <submittedName>
        <fullName evidence="2">Uncharacterized protein</fullName>
    </submittedName>
</protein>
<evidence type="ECO:0000313" key="3">
    <source>
        <dbReference type="Proteomes" id="UP001341281"/>
    </source>
</evidence>
<sequence length="177" mass="18910">MESPAKGHQKQQHPDSDAISGGQPNHESLKMNASWRLRTEGHVEAADLELAVLLAESAGLAAEVDAAVGAGLLREAVLRTQLGAVAAGVEAAQARGRRQQQVAPWSTMPAILPYKLWSSSKHTQAVTYARPRSDSDQRSDEDDDDDLQPPASSKQSQRPDDHAPAAGWLPSTPKLAP</sequence>
<dbReference type="AlphaFoldDB" id="A0AAQ3U5Z5"/>
<feature type="region of interest" description="Disordered" evidence="1">
    <location>
        <begin position="1"/>
        <end position="33"/>
    </location>
</feature>
<dbReference type="EMBL" id="CP144751">
    <property type="protein sequence ID" value="WVZ85981.1"/>
    <property type="molecule type" value="Genomic_DNA"/>
</dbReference>
<keyword evidence="3" id="KW-1185">Reference proteome</keyword>
<evidence type="ECO:0000256" key="1">
    <source>
        <dbReference type="SAM" id="MobiDB-lite"/>
    </source>
</evidence>
<dbReference type="Proteomes" id="UP001341281">
    <property type="component" value="Chromosome 07"/>
</dbReference>
<name>A0AAQ3U5Z5_PASNO</name>
<proteinExistence type="predicted"/>
<evidence type="ECO:0000313" key="2">
    <source>
        <dbReference type="EMBL" id="WVZ85981.1"/>
    </source>
</evidence>
<organism evidence="2 3">
    <name type="scientific">Paspalum notatum var. saurae</name>
    <dbReference type="NCBI Taxonomy" id="547442"/>
    <lineage>
        <taxon>Eukaryota</taxon>
        <taxon>Viridiplantae</taxon>
        <taxon>Streptophyta</taxon>
        <taxon>Embryophyta</taxon>
        <taxon>Tracheophyta</taxon>
        <taxon>Spermatophyta</taxon>
        <taxon>Magnoliopsida</taxon>
        <taxon>Liliopsida</taxon>
        <taxon>Poales</taxon>
        <taxon>Poaceae</taxon>
        <taxon>PACMAD clade</taxon>
        <taxon>Panicoideae</taxon>
        <taxon>Andropogonodae</taxon>
        <taxon>Paspaleae</taxon>
        <taxon>Paspalinae</taxon>
        <taxon>Paspalum</taxon>
    </lineage>
</organism>
<reference evidence="2 3" key="1">
    <citation type="submission" date="2024-02" db="EMBL/GenBank/DDBJ databases">
        <title>High-quality chromosome-scale genome assembly of Pensacola bahiagrass (Paspalum notatum Flugge var. saurae).</title>
        <authorList>
            <person name="Vega J.M."/>
            <person name="Podio M."/>
            <person name="Orjuela J."/>
            <person name="Siena L.A."/>
            <person name="Pessino S.C."/>
            <person name="Combes M.C."/>
            <person name="Mariac C."/>
            <person name="Albertini E."/>
            <person name="Pupilli F."/>
            <person name="Ortiz J.P.A."/>
            <person name="Leblanc O."/>
        </authorList>
    </citation>
    <scope>NUCLEOTIDE SEQUENCE [LARGE SCALE GENOMIC DNA]</scope>
    <source>
        <strain evidence="2">R1</strain>
        <tissue evidence="2">Leaf</tissue>
    </source>
</reference>
<accession>A0AAQ3U5Z5</accession>
<gene>
    <name evidence="2" type="ORF">U9M48_032834</name>
</gene>